<feature type="compositionally biased region" description="Basic and acidic residues" evidence="1">
    <location>
        <begin position="35"/>
        <end position="49"/>
    </location>
</feature>
<dbReference type="Proteomes" id="UP000509460">
    <property type="component" value="Chromosome"/>
</dbReference>
<feature type="compositionally biased region" description="Basic and acidic residues" evidence="1">
    <location>
        <begin position="181"/>
        <end position="190"/>
    </location>
</feature>
<evidence type="ECO:0008006" key="4">
    <source>
        <dbReference type="Google" id="ProtNLM"/>
    </source>
</evidence>
<evidence type="ECO:0000313" key="3">
    <source>
        <dbReference type="Proteomes" id="UP000509460"/>
    </source>
</evidence>
<feature type="region of interest" description="Disordered" evidence="1">
    <location>
        <begin position="153"/>
        <end position="190"/>
    </location>
</feature>
<protein>
    <recommendedName>
        <fullName evidence="4">DUF4355 domain-containing protein</fullName>
    </recommendedName>
</protein>
<dbReference type="RefSeq" id="WP_178946700.1">
    <property type="nucleotide sequence ID" value="NZ_AP019810.1"/>
</dbReference>
<dbReference type="AlphaFoldDB" id="A0AAI8WEI3"/>
<evidence type="ECO:0000313" key="2">
    <source>
        <dbReference type="EMBL" id="BBM15578.1"/>
    </source>
</evidence>
<evidence type="ECO:0000256" key="1">
    <source>
        <dbReference type="SAM" id="MobiDB-lite"/>
    </source>
</evidence>
<dbReference type="Pfam" id="PF14265">
    <property type="entry name" value="DUF4355"/>
    <property type="match status" value="1"/>
</dbReference>
<proteinExistence type="predicted"/>
<gene>
    <name evidence="2" type="ORF">EM151A_2397</name>
</gene>
<feature type="region of interest" description="Disordered" evidence="1">
    <location>
        <begin position="1"/>
        <end position="49"/>
    </location>
</feature>
<sequence length="190" mass="21284">MKSKKFLLPMKLQFFSEDPEGGTPPEGGQGETPPDPEKPEGGKTFSRDEVSKMLNAERDKIKKELEDKQAEAEKLAKMNAEEKAKHEKQQLEEKVAKLEREAALKEMASEASKMLSEAELPHDEDLIELVTREDAEETKQAIEVITSFVSKIKKENARQTPPAAGGQFSSSDKNRNTTKAEMAKEVRIIK</sequence>
<reference evidence="2 3" key="1">
    <citation type="submission" date="2019-07" db="EMBL/GenBank/DDBJ databases">
        <title>antibiotic susceptibility of plant-derived lactic acid bacteria.</title>
        <authorList>
            <person name="Sugiyama M."/>
            <person name="Noda M."/>
        </authorList>
    </citation>
    <scope>NUCLEOTIDE SEQUENCE [LARGE SCALE GENOMIC DNA]</scope>
    <source>
        <strain evidence="2 3">15-1A</strain>
    </source>
</reference>
<name>A0AAI8WEI3_ENTMU</name>
<organism evidence="2 3">
    <name type="scientific">Enterococcus mundtii</name>
    <dbReference type="NCBI Taxonomy" id="53346"/>
    <lineage>
        <taxon>Bacteria</taxon>
        <taxon>Bacillati</taxon>
        <taxon>Bacillota</taxon>
        <taxon>Bacilli</taxon>
        <taxon>Lactobacillales</taxon>
        <taxon>Enterococcaceae</taxon>
        <taxon>Enterococcus</taxon>
    </lineage>
</organism>
<accession>A0AAI8WEI3</accession>
<dbReference type="EMBL" id="AP019810">
    <property type="protein sequence ID" value="BBM15578.1"/>
    <property type="molecule type" value="Genomic_DNA"/>
</dbReference>
<dbReference type="InterPro" id="IPR025580">
    <property type="entry name" value="Gp46"/>
</dbReference>
<feature type="region of interest" description="Disordered" evidence="1">
    <location>
        <begin position="72"/>
        <end position="92"/>
    </location>
</feature>